<dbReference type="KEGG" id="roz:CBI38_16080"/>
<dbReference type="AlphaFoldDB" id="A0A2S2BWG1"/>
<dbReference type="Gene3D" id="3.30.1490.270">
    <property type="match status" value="1"/>
</dbReference>
<protein>
    <submittedName>
        <fullName evidence="4">Uncharacterized protein</fullName>
    </submittedName>
</protein>
<dbReference type="Proteomes" id="UP000245711">
    <property type="component" value="Chromosome"/>
</dbReference>
<evidence type="ECO:0000313" key="4">
    <source>
        <dbReference type="EMBL" id="AWK72848.1"/>
    </source>
</evidence>
<dbReference type="InterPro" id="IPR051680">
    <property type="entry name" value="ATP-dep_Glu-Cys_Ligase-2"/>
</dbReference>
<sequence>MTAAPHRGPEYDELFDADGKVRAPWSELGDGLLGADSGSVRRLQSRIRLLVDNHGITYNPLDGSDLATGPSRWEIDPIPLLLTADEWEHLEAGFLQRSRLLDAVLADLYGPRTLLRSGAVPARLVFGHPGYLRPAHGMSLPGRHQLFFHGLDVGRGTDGNFHAVRDHTQSPGGAGYAMANRRVIARAVPGIYETVGPRPLSSFAQSMRLAAIDAAPAGSEDPLVVVLSPQTRSGAAFDQAYLATVLGFPLVESADLVVRDGRIWMRSLGRLEQVDVIIRRVDAELADPLDLRPGSRAGVVGLVEVLRRGAVTVVNTLGSGVLENPALTRLLPALSRRLLDEDLLLPSVPTFWGGDRSELAHILANVSSMVLRAVRGGPPVVPSALDDARRTEFLEQVRADPANWVGQIIPDSSYAPSAGAGGGGEVTLAPVGVRLFSVAQRVGYVPMSGGLGTTLIPGAERGDRRHAGAKDVWVRFAPRLGPADTGESAARDVESLPTYAATSSDLLASPRALSELFSIGRCAERAEGSARLMIAVGEKYRDYRLRPWLPGAGCLPILLDAVLTVAEQGNARGEGGAPTRSVNASDGTAGPHPTADLQQVRAELRSLTVDPDRDGSLARAVRDVEQAARAVRGQLSNDIWAVLSTVERALGEVSDESIDDGSRLFEAQSAVLGGMLALSGVSAESLVRDTGWHIMDIGKRIERASTLTTLVASTMGRKRDPATERALIESLLLATESSVVYRRRNRSIRPAAVAELLLFDIGNPRSLVFQLEALRTDLAALPDASGSSPAERLAEDMLNTVRRVDPARLERIDDTGVRTEVGDLTTEIVGLLGRLSEVMSKGPLSLPGGMQPLWGSATSWTVGGGVPA</sequence>
<name>A0A2S2BWG1_9NOCA</name>
<dbReference type="InterPro" id="IPR025841">
    <property type="entry name" value="CP_ATPgrasp_2"/>
</dbReference>
<dbReference type="EMBL" id="CP021354">
    <property type="protein sequence ID" value="AWK72848.1"/>
    <property type="molecule type" value="Genomic_DNA"/>
</dbReference>
<proteinExistence type="predicted"/>
<dbReference type="PANTHER" id="PTHR34595">
    <property type="entry name" value="BLR5612 PROTEIN"/>
    <property type="match status" value="1"/>
</dbReference>
<dbReference type="PANTHER" id="PTHR34595:SF2">
    <property type="entry name" value="BLR2978 PROTEIN"/>
    <property type="match status" value="1"/>
</dbReference>
<organism evidence="4 5">
    <name type="scientific">Rhodococcus oxybenzonivorans</name>
    <dbReference type="NCBI Taxonomy" id="1990687"/>
    <lineage>
        <taxon>Bacteria</taxon>
        <taxon>Bacillati</taxon>
        <taxon>Actinomycetota</taxon>
        <taxon>Actinomycetes</taxon>
        <taxon>Mycobacteriales</taxon>
        <taxon>Nocardiaceae</taxon>
        <taxon>Rhodococcus</taxon>
    </lineage>
</organism>
<evidence type="ECO:0000313" key="5">
    <source>
        <dbReference type="Proteomes" id="UP000245711"/>
    </source>
</evidence>
<dbReference type="Pfam" id="PF14403">
    <property type="entry name" value="CP_ATPgrasp_2"/>
    <property type="match status" value="1"/>
</dbReference>
<feature type="region of interest" description="Disordered" evidence="1">
    <location>
        <begin position="570"/>
        <end position="594"/>
    </location>
</feature>
<dbReference type="SUPFAM" id="SSF56059">
    <property type="entry name" value="Glutathione synthetase ATP-binding domain-like"/>
    <property type="match status" value="1"/>
</dbReference>
<feature type="domain" description="DUF403" evidence="2">
    <location>
        <begin position="510"/>
        <end position="836"/>
    </location>
</feature>
<dbReference type="Pfam" id="PF04168">
    <property type="entry name" value="Alpha-E"/>
    <property type="match status" value="1"/>
</dbReference>
<feature type="domain" description="Circularly permuted ATP-grasp type 2" evidence="3">
    <location>
        <begin position="79"/>
        <end position="452"/>
    </location>
</feature>
<accession>A0A2S2BWG1</accession>
<dbReference type="InterPro" id="IPR007296">
    <property type="entry name" value="DUF403"/>
</dbReference>
<evidence type="ECO:0000259" key="2">
    <source>
        <dbReference type="Pfam" id="PF04168"/>
    </source>
</evidence>
<gene>
    <name evidence="4" type="ORF">CBI38_16080</name>
</gene>
<evidence type="ECO:0000256" key="1">
    <source>
        <dbReference type="SAM" id="MobiDB-lite"/>
    </source>
</evidence>
<reference evidence="4 5" key="1">
    <citation type="submission" date="2017-05" db="EMBL/GenBank/DDBJ databases">
        <title>Isolation of Rhodococcus sp. S2-17 biodegrading of BP-3.</title>
        <authorList>
            <person name="Lee Y."/>
            <person name="Kim K.H."/>
            <person name="Chun B.H."/>
            <person name="Jung H.S."/>
            <person name="Jeon C.O."/>
        </authorList>
    </citation>
    <scope>NUCLEOTIDE SEQUENCE [LARGE SCALE GENOMIC DNA]</scope>
    <source>
        <strain evidence="4 5">S2-17</strain>
    </source>
</reference>
<keyword evidence="5" id="KW-1185">Reference proteome</keyword>
<dbReference type="RefSeq" id="WP_109330315.1">
    <property type="nucleotide sequence ID" value="NZ_CP021354.1"/>
</dbReference>
<evidence type="ECO:0000259" key="3">
    <source>
        <dbReference type="Pfam" id="PF14403"/>
    </source>
</evidence>
<dbReference type="Gene3D" id="3.40.50.11290">
    <property type="match status" value="1"/>
</dbReference>
<dbReference type="OrthoDB" id="9803842at2"/>